<dbReference type="InterPro" id="IPR009057">
    <property type="entry name" value="Homeodomain-like_sf"/>
</dbReference>
<dbReference type="Pfam" id="PF04433">
    <property type="entry name" value="SWIRM"/>
    <property type="match status" value="1"/>
</dbReference>
<protein>
    <recommendedName>
        <fullName evidence="2">SWIRM domain-containing protein</fullName>
    </recommendedName>
</protein>
<evidence type="ECO:0000256" key="1">
    <source>
        <dbReference type="SAM" id="MobiDB-lite"/>
    </source>
</evidence>
<dbReference type="OMA" id="IPSMSWE"/>
<reference evidence="3 4" key="1">
    <citation type="journal article" date="2007" name="Proc. Natl. Acad. Sci. U.S.A.">
        <title>Independent sorting-out of thousands of duplicated gene pairs in two yeast species descended from a whole-genome duplication.</title>
        <authorList>
            <person name="Scannell D.R."/>
            <person name="Frank A.C."/>
            <person name="Conant G.C."/>
            <person name="Byrne K.P."/>
            <person name="Woolfit M."/>
            <person name="Wolfe K.H."/>
        </authorList>
    </citation>
    <scope>NUCLEOTIDE SEQUENCE [LARGE SCALE GENOMIC DNA]</scope>
    <source>
        <strain evidence="4">ATCC 22028 / DSM 70294 / BCRC 21397 / CBS 2163 / NBRC 10782 / NRRL Y-8283 / UCD 57-17</strain>
    </source>
</reference>
<dbReference type="EMBL" id="DS480481">
    <property type="protein sequence ID" value="EDO15104.1"/>
    <property type="molecule type" value="Genomic_DNA"/>
</dbReference>
<dbReference type="GeneID" id="5543150"/>
<feature type="domain" description="SWIRM" evidence="2">
    <location>
        <begin position="256"/>
        <end position="353"/>
    </location>
</feature>
<dbReference type="PANTHER" id="PTHR12374">
    <property type="entry name" value="TRANSCRIPTIONAL ADAPTOR 2 ADA2 -RELATED"/>
    <property type="match status" value="1"/>
</dbReference>
<evidence type="ECO:0000313" key="3">
    <source>
        <dbReference type="EMBL" id="EDO15104.1"/>
    </source>
</evidence>
<dbReference type="eggNOG" id="ENOG502R6VN">
    <property type="taxonomic scope" value="Eukaryota"/>
</dbReference>
<feature type="region of interest" description="Disordered" evidence="1">
    <location>
        <begin position="159"/>
        <end position="189"/>
    </location>
</feature>
<dbReference type="InterPro" id="IPR036388">
    <property type="entry name" value="WH-like_DNA-bd_sf"/>
</dbReference>
<dbReference type="InterPro" id="IPR007526">
    <property type="entry name" value="SWIRM"/>
</dbReference>
<dbReference type="STRING" id="436907.A7TRK6"/>
<organism evidence="4">
    <name type="scientific">Vanderwaltozyma polyspora (strain ATCC 22028 / DSM 70294 / BCRC 21397 / CBS 2163 / NBRC 10782 / NRRL Y-8283 / UCD 57-17)</name>
    <name type="common">Kluyveromyces polysporus</name>
    <dbReference type="NCBI Taxonomy" id="436907"/>
    <lineage>
        <taxon>Eukaryota</taxon>
        <taxon>Fungi</taxon>
        <taxon>Dikarya</taxon>
        <taxon>Ascomycota</taxon>
        <taxon>Saccharomycotina</taxon>
        <taxon>Saccharomycetes</taxon>
        <taxon>Saccharomycetales</taxon>
        <taxon>Saccharomycetaceae</taxon>
        <taxon>Vanderwaltozyma</taxon>
    </lineage>
</organism>
<dbReference type="RefSeq" id="XP_001642962.1">
    <property type="nucleotide sequence ID" value="XM_001642912.1"/>
</dbReference>
<dbReference type="PANTHER" id="PTHR12374:SF21">
    <property type="entry name" value="SWIRM DOMAIN-CONTAINING PROTEIN FUN19-RELATED"/>
    <property type="match status" value="1"/>
</dbReference>
<evidence type="ECO:0000313" key="4">
    <source>
        <dbReference type="Proteomes" id="UP000000267"/>
    </source>
</evidence>
<dbReference type="SUPFAM" id="SSF46689">
    <property type="entry name" value="Homeodomain-like"/>
    <property type="match status" value="1"/>
</dbReference>
<dbReference type="GO" id="GO:0006338">
    <property type="term" value="P:chromatin remodeling"/>
    <property type="evidence" value="ECO:0007669"/>
    <property type="project" value="TreeGrafter"/>
</dbReference>
<dbReference type="KEGG" id="vpo:Kpol_1071p11"/>
<name>A7TRK6_VANPO</name>
<dbReference type="GO" id="GO:0003713">
    <property type="term" value="F:transcription coactivator activity"/>
    <property type="evidence" value="ECO:0007669"/>
    <property type="project" value="TreeGrafter"/>
</dbReference>
<feature type="compositionally biased region" description="Acidic residues" evidence="1">
    <location>
        <begin position="177"/>
        <end position="187"/>
    </location>
</feature>
<dbReference type="FunFam" id="1.10.10.10:FF:000087">
    <property type="entry name" value="Transcriptional adapter 2"/>
    <property type="match status" value="1"/>
</dbReference>
<gene>
    <name evidence="3" type="ORF">Kpol_1071p11</name>
</gene>
<sequence length="353" mass="39599">MVYQSPQNIHTELVSVLPNRNAQLLSLLKSRESFTDGGEPFAAPIDESLFPSPPMSPLLFPPCKKDPVPGSFDLSSRNPIIKVVPSWTEDINANCYRKSNLNFLSQYRSFKTSGGNSPTLYSTNISGRGRPSGGKRLRAKEGQLAVNNDHVYRTRGLARKRTNKAASTPQFGRNEDVGDNEENCDSDENSKKNLLIKKPVTPIKRIRKPATSAISPLASINAIGEIQQYIPKVSCNKLPDYSPSLSTLKGKPLNCLSVEWKGSQMDLSTDLLKDQLHPSELVLAQILRLPCDLYIDSKKRLFLEKVYRLKKRLPFRRTDAQKACKIDVNKASRLYTAFEKVGWLNDSNFNKFL</sequence>
<evidence type="ECO:0000259" key="2">
    <source>
        <dbReference type="PROSITE" id="PS50934"/>
    </source>
</evidence>
<dbReference type="Gene3D" id="1.10.10.10">
    <property type="entry name" value="Winged helix-like DNA-binding domain superfamily/Winged helix DNA-binding domain"/>
    <property type="match status" value="1"/>
</dbReference>
<keyword evidence="4" id="KW-1185">Reference proteome</keyword>
<dbReference type="PROSITE" id="PS50934">
    <property type="entry name" value="SWIRM"/>
    <property type="match status" value="1"/>
</dbReference>
<dbReference type="GO" id="GO:0006357">
    <property type="term" value="P:regulation of transcription by RNA polymerase II"/>
    <property type="evidence" value="ECO:0007669"/>
    <property type="project" value="TreeGrafter"/>
</dbReference>
<dbReference type="PhylomeDB" id="A7TRK6"/>
<dbReference type="HOGENOM" id="CLU_042442_0_0_1"/>
<proteinExistence type="predicted"/>
<dbReference type="GO" id="GO:0070210">
    <property type="term" value="C:Rpd3L-Expanded complex"/>
    <property type="evidence" value="ECO:0007669"/>
    <property type="project" value="TreeGrafter"/>
</dbReference>
<dbReference type="InParanoid" id="A7TRK6"/>
<dbReference type="AlphaFoldDB" id="A7TRK6"/>
<dbReference type="OrthoDB" id="5598695at2759"/>
<accession>A7TRK6</accession>
<dbReference type="Proteomes" id="UP000000267">
    <property type="component" value="Unassembled WGS sequence"/>
</dbReference>
<dbReference type="GO" id="GO:0003682">
    <property type="term" value="F:chromatin binding"/>
    <property type="evidence" value="ECO:0007669"/>
    <property type="project" value="TreeGrafter"/>
</dbReference>